<comment type="subunit">
    <text evidence="6">Interacts with RsgI.</text>
</comment>
<dbReference type="GO" id="GO:0005737">
    <property type="term" value="C:cytoplasm"/>
    <property type="evidence" value="ECO:0007669"/>
    <property type="project" value="UniProtKB-SubCell"/>
</dbReference>
<keyword evidence="6" id="KW-0346">Stress response</keyword>
<dbReference type="NCBIfam" id="NF006175">
    <property type="entry name" value="PRK08311.2-3"/>
    <property type="match status" value="1"/>
</dbReference>
<dbReference type="PIRSF" id="PIRSF038953">
    <property type="entry name" value="SigI"/>
    <property type="match status" value="1"/>
</dbReference>
<comment type="similarity">
    <text evidence="6">Belongs to the sigma-70 factor family. SigI subfamily.</text>
</comment>
<keyword evidence="4 6" id="KW-0238">DNA-binding</keyword>
<evidence type="ECO:0000256" key="1">
    <source>
        <dbReference type="ARBA" id="ARBA00022490"/>
    </source>
</evidence>
<dbReference type="GO" id="GO:0006352">
    <property type="term" value="P:DNA-templated transcription initiation"/>
    <property type="evidence" value="ECO:0007669"/>
    <property type="project" value="UniProtKB-UniRule"/>
</dbReference>
<organism evidence="8 9">
    <name type="scientific">Desulfotomaculum copahuensis</name>
    <dbReference type="NCBI Taxonomy" id="1838280"/>
    <lineage>
        <taxon>Bacteria</taxon>
        <taxon>Bacillati</taxon>
        <taxon>Bacillota</taxon>
        <taxon>Clostridia</taxon>
        <taxon>Eubacteriales</taxon>
        <taxon>Desulfotomaculaceae</taxon>
        <taxon>Desulfotomaculum</taxon>
    </lineage>
</organism>
<name>A0A1B7LHJ1_9FIRM</name>
<feature type="DNA-binding region" description="H-T-H motif" evidence="6">
    <location>
        <begin position="196"/>
        <end position="215"/>
    </location>
</feature>
<comment type="activity regulation">
    <text evidence="6">Negatively regulated by the anti-sigma-I factor RsgI.</text>
</comment>
<protein>
    <recommendedName>
        <fullName evidence="6">RNA polymerase sigma factor SigI</fullName>
    </recommendedName>
</protein>
<feature type="short sequence motif" description="Polymerase core binding" evidence="6">
    <location>
        <begin position="52"/>
        <end position="65"/>
    </location>
</feature>
<sequence length="246" mass="28016">MVQPVEEVEKNLARAKNGDRQAREELLAACRPFVARVAAGICHRHVEWGHDDELSVGLIALDEAIDRYEKSREVPFLAFARLIIRSRITDYLRRESRLAAHQTASLEVVQEETGVSRAEADLAWQEYLARETARERMEEIQDYARLLADFDIKFAGLAACAPKHRDARAVLLHVARTLAGDGELFNRLMAGKKLPIQELSALTGVHRKTLERGRRYIIAMALLWRHCREFVYLCHYLKPGAFKGGD</sequence>
<dbReference type="RefSeq" id="WP_066666487.1">
    <property type="nucleotide sequence ID" value="NZ_LYVF01000047.1"/>
</dbReference>
<dbReference type="EMBL" id="LYVF01000047">
    <property type="protein sequence ID" value="OAT85747.1"/>
    <property type="molecule type" value="Genomic_DNA"/>
</dbReference>
<dbReference type="InterPro" id="IPR007627">
    <property type="entry name" value="RNA_pol_sigma70_r2"/>
</dbReference>
<keyword evidence="5 6" id="KW-0804">Transcription</keyword>
<feature type="domain" description="RNA polymerase sigma-70 region 2" evidence="7">
    <location>
        <begin position="28"/>
        <end position="97"/>
    </location>
</feature>
<keyword evidence="2 6" id="KW-0805">Transcription regulation</keyword>
<keyword evidence="1 6" id="KW-0963">Cytoplasm</keyword>
<evidence type="ECO:0000313" key="9">
    <source>
        <dbReference type="Proteomes" id="UP000078532"/>
    </source>
</evidence>
<evidence type="ECO:0000256" key="3">
    <source>
        <dbReference type="ARBA" id="ARBA00023082"/>
    </source>
</evidence>
<dbReference type="InterPro" id="IPR014284">
    <property type="entry name" value="RNA_pol_sigma-70_dom"/>
</dbReference>
<dbReference type="GO" id="GO:0003677">
    <property type="term" value="F:DNA binding"/>
    <property type="evidence" value="ECO:0007669"/>
    <property type="project" value="UniProtKB-UniRule"/>
</dbReference>
<evidence type="ECO:0000256" key="4">
    <source>
        <dbReference type="ARBA" id="ARBA00023125"/>
    </source>
</evidence>
<evidence type="ECO:0000259" key="7">
    <source>
        <dbReference type="Pfam" id="PF04542"/>
    </source>
</evidence>
<dbReference type="Gene3D" id="1.20.120.1810">
    <property type="match status" value="1"/>
</dbReference>
<dbReference type="InterPro" id="IPR014244">
    <property type="entry name" value="RNA_pol_sigma-I"/>
</dbReference>
<reference evidence="8 9" key="1">
    <citation type="submission" date="2016-04" db="EMBL/GenBank/DDBJ databases">
        <authorList>
            <person name="Evans L.H."/>
            <person name="Alamgir A."/>
            <person name="Owens N."/>
            <person name="Weber N.D."/>
            <person name="Virtaneva K."/>
            <person name="Barbian K."/>
            <person name="Babar A."/>
            <person name="Rosenke K."/>
        </authorList>
    </citation>
    <scope>NUCLEOTIDE SEQUENCE [LARGE SCALE GENOMIC DNA]</scope>
    <source>
        <strain evidence="8 9">LMa1</strain>
    </source>
</reference>
<evidence type="ECO:0000256" key="2">
    <source>
        <dbReference type="ARBA" id="ARBA00023015"/>
    </source>
</evidence>
<dbReference type="STRING" id="1838280.A6M21_04410"/>
<dbReference type="Proteomes" id="UP000078532">
    <property type="component" value="Unassembled WGS sequence"/>
</dbReference>
<proteinExistence type="inferred from homology"/>
<comment type="subcellular location">
    <subcellularLocation>
        <location evidence="6">Cytoplasm</location>
    </subcellularLocation>
</comment>
<keyword evidence="3 6" id="KW-0731">Sigma factor</keyword>
<dbReference type="AlphaFoldDB" id="A0A1B7LHJ1"/>
<dbReference type="HAMAP" id="MF_02064">
    <property type="entry name" value="Sigma70_SigI"/>
    <property type="match status" value="1"/>
</dbReference>
<dbReference type="Pfam" id="PF04542">
    <property type="entry name" value="Sigma70_r2"/>
    <property type="match status" value="1"/>
</dbReference>
<dbReference type="GO" id="GO:0016987">
    <property type="term" value="F:sigma factor activity"/>
    <property type="evidence" value="ECO:0007669"/>
    <property type="project" value="UniProtKB-UniRule"/>
</dbReference>
<dbReference type="PANTHER" id="PTHR30385">
    <property type="entry name" value="SIGMA FACTOR F FLAGELLAR"/>
    <property type="match status" value="1"/>
</dbReference>
<keyword evidence="9" id="KW-1185">Reference proteome</keyword>
<evidence type="ECO:0000256" key="6">
    <source>
        <dbReference type="HAMAP-Rule" id="MF_02064"/>
    </source>
</evidence>
<dbReference type="SUPFAM" id="SSF88946">
    <property type="entry name" value="Sigma2 domain of RNA polymerase sigma factors"/>
    <property type="match status" value="1"/>
</dbReference>
<dbReference type="PANTHER" id="PTHR30385:SF6">
    <property type="entry name" value="RNA POLYMERASE SIGMA FACTOR SIGI"/>
    <property type="match status" value="1"/>
</dbReference>
<gene>
    <name evidence="6" type="primary">sigI</name>
    <name evidence="8" type="ORF">A6M21_04410</name>
</gene>
<dbReference type="NCBIfam" id="TIGR02937">
    <property type="entry name" value="sigma70-ECF"/>
    <property type="match status" value="1"/>
</dbReference>
<comment type="caution">
    <text evidence="8">The sequence shown here is derived from an EMBL/GenBank/DDBJ whole genome shotgun (WGS) entry which is preliminary data.</text>
</comment>
<evidence type="ECO:0000256" key="5">
    <source>
        <dbReference type="ARBA" id="ARBA00023163"/>
    </source>
</evidence>
<accession>A0A1B7LHJ1</accession>
<dbReference type="InterPro" id="IPR013325">
    <property type="entry name" value="RNA_pol_sigma_r2"/>
</dbReference>
<comment type="function">
    <text evidence="6">Sigma factors are initiation factors that promote the attachment of RNA polymerase to specific initiation sites and are then released.</text>
</comment>
<evidence type="ECO:0000313" key="8">
    <source>
        <dbReference type="EMBL" id="OAT85747.1"/>
    </source>
</evidence>